<sequence length="490" mass="55358">MDFLLLIVLATAVGAALSFLGARLALSAQRASFERELAQRQEAELRLQSELRQRIEAIEGERRALHEEVAQLRGELAHRAGLEERLAEAKQRLAEVQDRWQQTLEENRSLAERQAALAQELEAERRAAAEKLRLLEDARQQLSEQFKNLANDILEEKSRRFSEQNQNELGALLEPLKLRLTEFQRKVEEAYVTEGKDRTALAEQVRQLMALNQTLSREARQLTEALKGSSKTQGTWGELVLERVLEASGLRRGEEYEVQVAHTDGEGRRLQPDVVIRLPEGRHLVIDAKVSLNAYEAYVAAESDGERQGALKRHLDSVRTHMKGLSQKRYEQLYGVSSLDFVLLFVPIEPAFMLAVTHDKELFMDAWQRNVLLVSPSTLLFVVRTVAHLWRQEQQNRNAQEIAKRGAELYDKLAGFVTDLQALGQRLEQARSEYDKAMGKLVAGRGNLLHRAESLKALGVKPGKNLPLGLLGEDPEADGPLAETAEEPRR</sequence>
<keyword evidence="4" id="KW-0233">DNA recombination</keyword>
<evidence type="ECO:0000256" key="5">
    <source>
        <dbReference type="SAM" id="Coils"/>
    </source>
</evidence>
<dbReference type="PANTHER" id="PTHR30563:SF0">
    <property type="entry name" value="DNA RECOMBINATION PROTEIN RMUC"/>
    <property type="match status" value="1"/>
</dbReference>
<dbReference type="PANTHER" id="PTHR30563">
    <property type="entry name" value="DNA RECOMBINATION PROTEIN RMUC"/>
    <property type="match status" value="1"/>
</dbReference>
<evidence type="ECO:0000256" key="2">
    <source>
        <dbReference type="ARBA" id="ARBA00009840"/>
    </source>
</evidence>
<dbReference type="Pfam" id="PF02646">
    <property type="entry name" value="RmuC"/>
    <property type="match status" value="1"/>
</dbReference>
<organism evidence="7 8">
    <name type="scientific">Tepidiphilus thermophilus</name>
    <dbReference type="NCBI Taxonomy" id="876478"/>
    <lineage>
        <taxon>Bacteria</taxon>
        <taxon>Pseudomonadati</taxon>
        <taxon>Pseudomonadota</taxon>
        <taxon>Hydrogenophilia</taxon>
        <taxon>Hydrogenophilales</taxon>
        <taxon>Hydrogenophilaceae</taxon>
        <taxon>Tepidiphilus</taxon>
    </lineage>
</organism>
<proteinExistence type="inferred from homology"/>
<reference evidence="8" key="1">
    <citation type="submission" date="2015-08" db="EMBL/GenBank/DDBJ databases">
        <authorList>
            <person name="Babu N.S."/>
            <person name="Beckwith C.J."/>
            <person name="Beseler K.G."/>
            <person name="Brison A."/>
            <person name="Carone J.V."/>
            <person name="Caskin T.P."/>
            <person name="Diamond M."/>
            <person name="Durham M.E."/>
            <person name="Foxe J.M."/>
            <person name="Go M."/>
            <person name="Henderson B.A."/>
            <person name="Jones I.B."/>
            <person name="McGettigan J.A."/>
            <person name="Micheletti S.J."/>
            <person name="Nasrallah M.E."/>
            <person name="Ortiz D."/>
            <person name="Piller C.R."/>
            <person name="Privatt S.R."/>
            <person name="Schneider S.L."/>
            <person name="Sharp S."/>
            <person name="Smith T.C."/>
            <person name="Stanton J.D."/>
            <person name="Ullery H.E."/>
            <person name="Wilson R.J."/>
            <person name="Serrano M.G."/>
            <person name="Buck G."/>
            <person name="Lee V."/>
            <person name="Wang Y."/>
            <person name="Carvalho R."/>
            <person name="Voegtly L."/>
            <person name="Shi R."/>
            <person name="Duckworth R."/>
            <person name="Johnson A."/>
            <person name="Loviza R."/>
            <person name="Walstead R."/>
            <person name="Shah Z."/>
            <person name="Kiflezghi M."/>
            <person name="Wade K."/>
            <person name="Ball S.L."/>
            <person name="Bradley K.W."/>
            <person name="Asai D.J."/>
            <person name="Bowman C.A."/>
            <person name="Russell D.A."/>
            <person name="Pope W.H."/>
            <person name="Jacobs-Sera D."/>
            <person name="Hendrix R.W."/>
            <person name="Hatfull G.F."/>
        </authorList>
    </citation>
    <scope>NUCLEOTIDE SEQUENCE [LARGE SCALE GENOMIC DNA]</scope>
    <source>
        <strain evidence="8">JCM 19170</strain>
    </source>
</reference>
<evidence type="ECO:0000256" key="4">
    <source>
        <dbReference type="ARBA" id="ARBA00023172"/>
    </source>
</evidence>
<feature type="region of interest" description="Disordered" evidence="6">
    <location>
        <begin position="466"/>
        <end position="490"/>
    </location>
</feature>
<dbReference type="EMBL" id="CYHH01000002">
    <property type="protein sequence ID" value="CUB05648.1"/>
    <property type="molecule type" value="Genomic_DNA"/>
</dbReference>
<dbReference type="RefSeq" id="WP_055422805.1">
    <property type="nucleotide sequence ID" value="NZ_CYHH01000002.1"/>
</dbReference>
<evidence type="ECO:0000256" key="6">
    <source>
        <dbReference type="SAM" id="MobiDB-lite"/>
    </source>
</evidence>
<evidence type="ECO:0000256" key="3">
    <source>
        <dbReference type="ARBA" id="ARBA00023054"/>
    </source>
</evidence>
<evidence type="ECO:0000313" key="8">
    <source>
        <dbReference type="Proteomes" id="UP000182108"/>
    </source>
</evidence>
<keyword evidence="3 5" id="KW-0175">Coiled coil</keyword>
<comment type="function">
    <text evidence="1">Involved in DNA recombination.</text>
</comment>
<dbReference type="Proteomes" id="UP000182108">
    <property type="component" value="Unassembled WGS sequence"/>
</dbReference>
<name>A0A0K6IRD7_9PROT</name>
<gene>
    <name evidence="7" type="ORF">Ga0061068_10279</name>
</gene>
<comment type="similarity">
    <text evidence="2">Belongs to the RmuC family.</text>
</comment>
<dbReference type="InterPro" id="IPR003798">
    <property type="entry name" value="DNA_recombination_RmuC"/>
</dbReference>
<dbReference type="OrthoDB" id="5288967at2"/>
<dbReference type="GO" id="GO:0006310">
    <property type="term" value="P:DNA recombination"/>
    <property type="evidence" value="ECO:0007669"/>
    <property type="project" value="UniProtKB-KW"/>
</dbReference>
<evidence type="ECO:0000313" key="7">
    <source>
        <dbReference type="EMBL" id="CUB05648.1"/>
    </source>
</evidence>
<feature type="coiled-coil region" evidence="5">
    <location>
        <begin position="33"/>
        <end position="159"/>
    </location>
</feature>
<protein>
    <submittedName>
        <fullName evidence="7">DNA anti-recombination protein (Rearrangement mutator) RmuC</fullName>
    </submittedName>
</protein>
<keyword evidence="8" id="KW-1185">Reference proteome</keyword>
<evidence type="ECO:0000256" key="1">
    <source>
        <dbReference type="ARBA" id="ARBA00003416"/>
    </source>
</evidence>
<accession>A0A0K6IRD7</accession>
<dbReference type="AlphaFoldDB" id="A0A0K6IRD7"/>